<evidence type="ECO:0000259" key="1">
    <source>
        <dbReference type="Pfam" id="PF12705"/>
    </source>
</evidence>
<dbReference type="InterPro" id="IPR011335">
    <property type="entry name" value="Restrct_endonuc-II-like"/>
</dbReference>
<accession>A0A6J5MZ36</accession>
<protein>
    <submittedName>
        <fullName evidence="2">PD-(D/E)XK nuclease superfamily</fullName>
    </submittedName>
</protein>
<dbReference type="InterPro" id="IPR011604">
    <property type="entry name" value="PDDEXK-like_dom_sf"/>
</dbReference>
<dbReference type="Gene3D" id="3.90.320.10">
    <property type="match status" value="1"/>
</dbReference>
<dbReference type="SUPFAM" id="SSF52980">
    <property type="entry name" value="Restriction endonuclease-like"/>
    <property type="match status" value="1"/>
</dbReference>
<name>A0A6J5MZ36_9CAUD</name>
<gene>
    <name evidence="2" type="ORF">UFOVP567_3</name>
</gene>
<feature type="domain" description="PD-(D/E)XK endonuclease-like" evidence="1">
    <location>
        <begin position="15"/>
        <end position="229"/>
    </location>
</feature>
<proteinExistence type="predicted"/>
<dbReference type="Pfam" id="PF12705">
    <property type="entry name" value="PDDEXK_1"/>
    <property type="match status" value="1"/>
</dbReference>
<organism evidence="2">
    <name type="scientific">uncultured Caudovirales phage</name>
    <dbReference type="NCBI Taxonomy" id="2100421"/>
    <lineage>
        <taxon>Viruses</taxon>
        <taxon>Duplodnaviria</taxon>
        <taxon>Heunggongvirae</taxon>
        <taxon>Uroviricota</taxon>
        <taxon>Caudoviricetes</taxon>
        <taxon>Peduoviridae</taxon>
        <taxon>Maltschvirus</taxon>
        <taxon>Maltschvirus maltsch</taxon>
    </lineage>
</organism>
<reference evidence="2" key="1">
    <citation type="submission" date="2020-04" db="EMBL/GenBank/DDBJ databases">
        <authorList>
            <person name="Chiriac C."/>
            <person name="Salcher M."/>
            <person name="Ghai R."/>
            <person name="Kavagutti S V."/>
        </authorList>
    </citation>
    <scope>NUCLEOTIDE SEQUENCE</scope>
</reference>
<sequence length="398" mass="45311">MTDRIKITNSERSTAACPQRWLLRYGLGLRPTETAPALFLGTLVHAGIEALASTISGANSPRAWSRFRAFAAIEREAEVWRVETEKSRSTFFGASLSVEEVDALSTLVSAAKRLLEGYFARWRDDEDWTLVLNEKSFEVRLRKPRTRGRIPALFAGKVDRVIERGGRLWLVETKTSSVALSEWVERNRRNPQVASYALALREQGIEVAGVIFDLVNSKAPKSAEELEVLKDRSRLSKPAGLPHTTAAEFLRAVTMLGQTLDSVDWYREKHRLLVDRDLSGFWFLRETILFDERDLLRSRSELEVSLRKIGSWRVLVDRLRANLGIDGLDGDEEMVEVLERTETDFPRESSLCWQYNRLCSYAALCSSHRAEDLSRFRRSTSANGHDELTPNESDFSLE</sequence>
<dbReference type="EMBL" id="LR796544">
    <property type="protein sequence ID" value="CAB4150240.1"/>
    <property type="molecule type" value="Genomic_DNA"/>
</dbReference>
<evidence type="ECO:0000313" key="2">
    <source>
        <dbReference type="EMBL" id="CAB4150240.1"/>
    </source>
</evidence>
<dbReference type="InterPro" id="IPR038726">
    <property type="entry name" value="PDDEXK_AddAB-type"/>
</dbReference>